<protein>
    <submittedName>
        <fullName evidence="6">Isoprenylcysteine carboxylmethyltransferase family protein</fullName>
    </submittedName>
</protein>
<dbReference type="InterPro" id="IPR052527">
    <property type="entry name" value="Metal_cation-efflux_comp"/>
</dbReference>
<evidence type="ECO:0000313" key="6">
    <source>
        <dbReference type="EMBL" id="RRJ83522.1"/>
    </source>
</evidence>
<organism evidence="6 7">
    <name type="scientific">Aestuariirhabdus litorea</name>
    <dbReference type="NCBI Taxonomy" id="2528527"/>
    <lineage>
        <taxon>Bacteria</taxon>
        <taxon>Pseudomonadati</taxon>
        <taxon>Pseudomonadota</taxon>
        <taxon>Gammaproteobacteria</taxon>
        <taxon>Oceanospirillales</taxon>
        <taxon>Aestuariirhabdaceae</taxon>
        <taxon>Aestuariirhabdus</taxon>
    </lineage>
</organism>
<keyword evidence="6" id="KW-0489">Methyltransferase</keyword>
<evidence type="ECO:0000313" key="7">
    <source>
        <dbReference type="Proteomes" id="UP000280792"/>
    </source>
</evidence>
<feature type="transmembrane region" description="Helical" evidence="5">
    <location>
        <begin position="37"/>
        <end position="61"/>
    </location>
</feature>
<feature type="transmembrane region" description="Helical" evidence="5">
    <location>
        <begin position="92"/>
        <end position="114"/>
    </location>
</feature>
<dbReference type="Pfam" id="PF04191">
    <property type="entry name" value="PEMT"/>
    <property type="match status" value="1"/>
</dbReference>
<dbReference type="PANTHER" id="PTHR43847:SF1">
    <property type="entry name" value="BLL3993 PROTEIN"/>
    <property type="match status" value="1"/>
</dbReference>
<dbReference type="InterPro" id="IPR007318">
    <property type="entry name" value="Phopholipid_MeTrfase"/>
</dbReference>
<comment type="caution">
    <text evidence="6">The sequence shown here is derived from an EMBL/GenBank/DDBJ whole genome shotgun (WGS) entry which is preliminary data.</text>
</comment>
<dbReference type="GO" id="GO:0008168">
    <property type="term" value="F:methyltransferase activity"/>
    <property type="evidence" value="ECO:0007669"/>
    <property type="project" value="UniProtKB-KW"/>
</dbReference>
<keyword evidence="4 5" id="KW-0472">Membrane</keyword>
<accession>A0A3P3VL92</accession>
<dbReference type="GO" id="GO:0032259">
    <property type="term" value="P:methylation"/>
    <property type="evidence" value="ECO:0007669"/>
    <property type="project" value="UniProtKB-KW"/>
</dbReference>
<dbReference type="EMBL" id="QWEZ01000002">
    <property type="protein sequence ID" value="RRJ83522.1"/>
    <property type="molecule type" value="Genomic_DNA"/>
</dbReference>
<name>A0A3P3VL92_9GAMM</name>
<dbReference type="PANTHER" id="PTHR43847">
    <property type="entry name" value="BLL3993 PROTEIN"/>
    <property type="match status" value="1"/>
</dbReference>
<evidence type="ECO:0000256" key="1">
    <source>
        <dbReference type="ARBA" id="ARBA00004127"/>
    </source>
</evidence>
<feature type="transmembrane region" description="Helical" evidence="5">
    <location>
        <begin position="12"/>
        <end position="31"/>
    </location>
</feature>
<dbReference type="AlphaFoldDB" id="A0A3P3VL92"/>
<sequence>MHWLEMKIPPPLYLLMFGGAMWWLADTGIGWQWHDPLLLVLGWGVIAVGVSLDLGGLWRFVRARTTVNPYRPEHSSVLVVEGVYRYTRNPMYLGMLLVLVGWGCVLGSALALLLPPLFALCLTRVQILPEERVLEKTFGASYQAYRQRVRRWL</sequence>
<comment type="subcellular location">
    <subcellularLocation>
        <location evidence="1">Endomembrane system</location>
        <topology evidence="1">Multi-pass membrane protein</topology>
    </subcellularLocation>
</comment>
<gene>
    <name evidence="6" type="ORF">D0544_14780</name>
</gene>
<keyword evidence="6" id="KW-0808">Transferase</keyword>
<keyword evidence="3 5" id="KW-1133">Transmembrane helix</keyword>
<evidence type="ECO:0000256" key="2">
    <source>
        <dbReference type="ARBA" id="ARBA00022692"/>
    </source>
</evidence>
<evidence type="ECO:0000256" key="4">
    <source>
        <dbReference type="ARBA" id="ARBA00023136"/>
    </source>
</evidence>
<reference evidence="6 7" key="1">
    <citation type="submission" date="2018-08" db="EMBL/GenBank/DDBJ databases">
        <authorList>
            <person name="Khan S.A."/>
        </authorList>
    </citation>
    <scope>NUCLEOTIDE SEQUENCE [LARGE SCALE GENOMIC DNA]</scope>
    <source>
        <strain evidence="6 7">GTF-13</strain>
    </source>
</reference>
<evidence type="ECO:0000256" key="3">
    <source>
        <dbReference type="ARBA" id="ARBA00022989"/>
    </source>
</evidence>
<proteinExistence type="predicted"/>
<keyword evidence="2 5" id="KW-0812">Transmembrane</keyword>
<reference evidence="6 7" key="2">
    <citation type="submission" date="2018-12" db="EMBL/GenBank/DDBJ databases">
        <title>Simiduia agarivorans gen. nov., sp. nov., a marine, agarolytic bacterium isolated from shallow coastal water from Keelung, Taiwan.</title>
        <authorList>
            <person name="Shieh W.Y."/>
        </authorList>
    </citation>
    <scope>NUCLEOTIDE SEQUENCE [LARGE SCALE GENOMIC DNA]</scope>
    <source>
        <strain evidence="6 7">GTF-13</strain>
    </source>
</reference>
<dbReference type="Gene3D" id="1.20.120.1630">
    <property type="match status" value="1"/>
</dbReference>
<dbReference type="GO" id="GO:0012505">
    <property type="term" value="C:endomembrane system"/>
    <property type="evidence" value="ECO:0007669"/>
    <property type="project" value="UniProtKB-SubCell"/>
</dbReference>
<dbReference type="Proteomes" id="UP000280792">
    <property type="component" value="Unassembled WGS sequence"/>
</dbReference>
<evidence type="ECO:0000256" key="5">
    <source>
        <dbReference type="SAM" id="Phobius"/>
    </source>
</evidence>
<keyword evidence="7" id="KW-1185">Reference proteome</keyword>